<dbReference type="AlphaFoldDB" id="A0A8S3J2T2"/>
<evidence type="ECO:0000313" key="1">
    <source>
        <dbReference type="EMBL" id="CAF5212837.1"/>
    </source>
</evidence>
<dbReference type="EMBL" id="CAJOBI010340976">
    <property type="protein sequence ID" value="CAF5212837.1"/>
    <property type="molecule type" value="Genomic_DNA"/>
</dbReference>
<evidence type="ECO:0008006" key="3">
    <source>
        <dbReference type="Google" id="ProtNLM"/>
    </source>
</evidence>
<proteinExistence type="predicted"/>
<reference evidence="1" key="1">
    <citation type="submission" date="2021-02" db="EMBL/GenBank/DDBJ databases">
        <authorList>
            <person name="Nowell W R."/>
        </authorList>
    </citation>
    <scope>NUCLEOTIDE SEQUENCE</scope>
</reference>
<accession>A0A8S3J2T2</accession>
<comment type="caution">
    <text evidence="1">The sequence shown here is derived from an EMBL/GenBank/DDBJ whole genome shotgun (WGS) entry which is preliminary data.</text>
</comment>
<dbReference type="Proteomes" id="UP000676336">
    <property type="component" value="Unassembled WGS sequence"/>
</dbReference>
<evidence type="ECO:0000313" key="2">
    <source>
        <dbReference type="Proteomes" id="UP000676336"/>
    </source>
</evidence>
<gene>
    <name evidence="1" type="ORF">SMN809_LOCUS78866</name>
</gene>
<sequence length="132" mass="16811">MKTSQRRQEVEKSLRSNYHYRIHLQRICFNAWVTYTEYRRRKNSHKKRVHDYYQKRLTGKIYAKWKEALTRKFLMQQHQHRLAELQERVLMRWAFERWKLYLYDLADEQRTMQMAEQYSDRRIMVMENNKLF</sequence>
<protein>
    <recommendedName>
        <fullName evidence="3">SFI1</fullName>
    </recommendedName>
</protein>
<name>A0A8S3J2T2_9BILA</name>
<organism evidence="1 2">
    <name type="scientific">Rotaria magnacalcarata</name>
    <dbReference type="NCBI Taxonomy" id="392030"/>
    <lineage>
        <taxon>Eukaryota</taxon>
        <taxon>Metazoa</taxon>
        <taxon>Spiralia</taxon>
        <taxon>Gnathifera</taxon>
        <taxon>Rotifera</taxon>
        <taxon>Eurotatoria</taxon>
        <taxon>Bdelloidea</taxon>
        <taxon>Philodinida</taxon>
        <taxon>Philodinidae</taxon>
        <taxon>Rotaria</taxon>
    </lineage>
</organism>